<dbReference type="EMBL" id="MQWB01000001">
    <property type="protein sequence ID" value="OZC03094.1"/>
    <property type="molecule type" value="Genomic_DNA"/>
</dbReference>
<evidence type="ECO:0000313" key="4">
    <source>
        <dbReference type="Proteomes" id="UP000216446"/>
    </source>
</evidence>
<dbReference type="AlphaFoldDB" id="A0A259TZW0"/>
<keyword evidence="2" id="KW-0808">Transferase</keyword>
<evidence type="ECO:0000256" key="2">
    <source>
        <dbReference type="ARBA" id="ARBA00022679"/>
    </source>
</evidence>
<protein>
    <submittedName>
        <fullName evidence="3">Uncharacterized protein</fullName>
    </submittedName>
</protein>
<organism evidence="3 4">
    <name type="scientific">Rubricoccus marinus</name>
    <dbReference type="NCBI Taxonomy" id="716817"/>
    <lineage>
        <taxon>Bacteria</taxon>
        <taxon>Pseudomonadati</taxon>
        <taxon>Rhodothermota</taxon>
        <taxon>Rhodothermia</taxon>
        <taxon>Rhodothermales</taxon>
        <taxon>Rubricoccaceae</taxon>
        <taxon>Rubricoccus</taxon>
    </lineage>
</organism>
<dbReference type="OrthoDB" id="7560678at2"/>
<dbReference type="PANTHER" id="PTHR12526:SF510">
    <property type="entry name" value="D-INOSITOL 3-PHOSPHATE GLYCOSYLTRANSFERASE"/>
    <property type="match status" value="1"/>
</dbReference>
<accession>A0A259TZW0</accession>
<proteinExistence type="predicted"/>
<sequence length="381" mass="41517">MSSVAIVGRFPPPLDGQAVVTRTLADLLDREHGGTLDVRRFNLSAPEGDQISDVSRGDRLKHYLGAGARLRTWASSLPAGPILWPSVSPSVMGHLRDVGTVLPALGREREVYAVVHRGDFHTQFEHPLTRWTAPGLIRRLAGVVFLSHGLAERCAQWIPPEKRIVVHNTIGPDVEVPPEAARAKSERSVSGRPVRVLFLSGMIPSKGYLVVLDAIAELQHRGVEVEATFAGRWLSAEDERAFWTRAHAPGAARAVRHLGGVSDRAEIQRLYLDADFFVLPTTYPIEAQPLTIIEALSAATPVIATRHASIPEMIEDGVSGRFAAPDANALADAVEASMEPNVWFALSRGARARYDAAFAPEAVRAQWMELLAHMRPASLHA</sequence>
<gene>
    <name evidence="3" type="ORF">BSZ36_08980</name>
</gene>
<keyword evidence="4" id="KW-1185">Reference proteome</keyword>
<evidence type="ECO:0000256" key="1">
    <source>
        <dbReference type="ARBA" id="ARBA00022676"/>
    </source>
</evidence>
<dbReference type="SUPFAM" id="SSF53756">
    <property type="entry name" value="UDP-Glycosyltransferase/glycogen phosphorylase"/>
    <property type="match status" value="1"/>
</dbReference>
<comment type="caution">
    <text evidence="3">The sequence shown here is derived from an EMBL/GenBank/DDBJ whole genome shotgun (WGS) entry which is preliminary data.</text>
</comment>
<reference evidence="3 4" key="1">
    <citation type="submission" date="2016-11" db="EMBL/GenBank/DDBJ databases">
        <title>Study of marine rhodopsin-containing bacteria.</title>
        <authorList>
            <person name="Yoshizawa S."/>
            <person name="Kumagai Y."/>
            <person name="Kogure K."/>
        </authorList>
    </citation>
    <scope>NUCLEOTIDE SEQUENCE [LARGE SCALE GENOMIC DNA]</scope>
    <source>
        <strain evidence="3 4">SG-29</strain>
    </source>
</reference>
<keyword evidence="1" id="KW-0328">Glycosyltransferase</keyword>
<evidence type="ECO:0000313" key="3">
    <source>
        <dbReference type="EMBL" id="OZC03094.1"/>
    </source>
</evidence>
<dbReference type="RefSeq" id="WP_094548053.1">
    <property type="nucleotide sequence ID" value="NZ_MQWB01000001.1"/>
</dbReference>
<dbReference type="InParanoid" id="A0A259TZW0"/>
<dbReference type="FunCoup" id="A0A259TZW0">
    <property type="interactions" value="237"/>
</dbReference>
<dbReference type="Proteomes" id="UP000216446">
    <property type="component" value="Unassembled WGS sequence"/>
</dbReference>
<name>A0A259TZW0_9BACT</name>
<dbReference type="Gene3D" id="3.40.50.2000">
    <property type="entry name" value="Glycogen Phosphorylase B"/>
    <property type="match status" value="2"/>
</dbReference>
<dbReference type="CDD" id="cd03801">
    <property type="entry name" value="GT4_PimA-like"/>
    <property type="match status" value="1"/>
</dbReference>
<dbReference type="GO" id="GO:0016757">
    <property type="term" value="F:glycosyltransferase activity"/>
    <property type="evidence" value="ECO:0007669"/>
    <property type="project" value="UniProtKB-KW"/>
</dbReference>
<dbReference type="PANTHER" id="PTHR12526">
    <property type="entry name" value="GLYCOSYLTRANSFERASE"/>
    <property type="match status" value="1"/>
</dbReference>
<dbReference type="Pfam" id="PF13692">
    <property type="entry name" value="Glyco_trans_1_4"/>
    <property type="match status" value="1"/>
</dbReference>